<evidence type="ECO:0000313" key="4">
    <source>
        <dbReference type="EMBL" id="GAA1562222.1"/>
    </source>
</evidence>
<dbReference type="PRINTS" id="PR00081">
    <property type="entry name" value="GDHRDH"/>
</dbReference>
<proteinExistence type="inferred from homology"/>
<evidence type="ECO:0000256" key="2">
    <source>
        <dbReference type="ARBA" id="ARBA00023002"/>
    </source>
</evidence>
<organism evidence="4 5">
    <name type="scientific">Kribbella lupini</name>
    <dbReference type="NCBI Taxonomy" id="291602"/>
    <lineage>
        <taxon>Bacteria</taxon>
        <taxon>Bacillati</taxon>
        <taxon>Actinomycetota</taxon>
        <taxon>Actinomycetes</taxon>
        <taxon>Propionibacteriales</taxon>
        <taxon>Kribbellaceae</taxon>
        <taxon>Kribbella</taxon>
    </lineage>
</organism>
<dbReference type="InterPro" id="IPR009799">
    <property type="entry name" value="EthD_dom"/>
</dbReference>
<dbReference type="InterPro" id="IPR002347">
    <property type="entry name" value="SDR_fam"/>
</dbReference>
<dbReference type="PROSITE" id="PS00061">
    <property type="entry name" value="ADH_SHORT"/>
    <property type="match status" value="1"/>
</dbReference>
<dbReference type="Gene3D" id="3.30.70.100">
    <property type="match status" value="1"/>
</dbReference>
<dbReference type="InterPro" id="IPR020904">
    <property type="entry name" value="Sc_DH/Rdtase_CS"/>
</dbReference>
<dbReference type="RefSeq" id="WP_344183755.1">
    <property type="nucleotide sequence ID" value="NZ_BAAANC010000006.1"/>
</dbReference>
<dbReference type="EMBL" id="BAAANC010000006">
    <property type="protein sequence ID" value="GAA1562222.1"/>
    <property type="molecule type" value="Genomic_DNA"/>
</dbReference>
<dbReference type="Pfam" id="PF00106">
    <property type="entry name" value="adh_short"/>
    <property type="match status" value="1"/>
</dbReference>
<accession>A0ABN2CPP8</accession>
<reference evidence="4 5" key="1">
    <citation type="journal article" date="2019" name="Int. J. Syst. Evol. Microbiol.">
        <title>The Global Catalogue of Microorganisms (GCM) 10K type strain sequencing project: providing services to taxonomists for standard genome sequencing and annotation.</title>
        <authorList>
            <consortium name="The Broad Institute Genomics Platform"/>
            <consortium name="The Broad Institute Genome Sequencing Center for Infectious Disease"/>
            <person name="Wu L."/>
            <person name="Ma J."/>
        </authorList>
    </citation>
    <scope>NUCLEOTIDE SEQUENCE [LARGE SCALE GENOMIC DNA]</scope>
    <source>
        <strain evidence="4 5">JCM 14303</strain>
    </source>
</reference>
<sequence length="345" mass="35979">MNIEGSVALVTGGNRGIGLAFVDELLARGATKVYAAARDRGTVPDRDRVVAVELDVTDHARVQALAEELPDVDLLVNNAGIGLGSAALDPNAVAAAREELEANYFGPLVMSRAFAPVLKANGGGVIVNMLSMLSFLTADHLATYAASKAAAWSLSNALRLELAGQGTAVVGVHAGFVDTDLVSALDISKIPAAGVAVAALDAVESGVSEVLVDEPSRRAKAALSRDQELVFPNSVSSIQETAERPTKIAFIVDNPADPDAFESGYGDLLALASKLPGVQRIEASRVWPKEDGSPTPAYRLVDLYFTGYDAASEAVATPEAAEFFPRVFELATGGVRIAFADVEES</sequence>
<gene>
    <name evidence="4" type="ORF">GCM10009741_79560</name>
</gene>
<protein>
    <recommendedName>
        <fullName evidence="6">Short-subunit dehydrogenase</fullName>
    </recommendedName>
</protein>
<evidence type="ECO:0000256" key="1">
    <source>
        <dbReference type="ARBA" id="ARBA00006484"/>
    </source>
</evidence>
<dbReference type="NCBIfam" id="TIGR02118">
    <property type="entry name" value="EthD family reductase"/>
    <property type="match status" value="1"/>
</dbReference>
<dbReference type="PANTHER" id="PTHR44169">
    <property type="entry name" value="NADPH-DEPENDENT 1-ACYLDIHYDROXYACETONE PHOSPHATE REDUCTASE"/>
    <property type="match status" value="1"/>
</dbReference>
<dbReference type="SUPFAM" id="SSF54909">
    <property type="entry name" value="Dimeric alpha+beta barrel"/>
    <property type="match status" value="1"/>
</dbReference>
<evidence type="ECO:0000313" key="5">
    <source>
        <dbReference type="Proteomes" id="UP001500363"/>
    </source>
</evidence>
<evidence type="ECO:0000256" key="3">
    <source>
        <dbReference type="RuleBase" id="RU000363"/>
    </source>
</evidence>
<comment type="caution">
    <text evidence="4">The sequence shown here is derived from an EMBL/GenBank/DDBJ whole genome shotgun (WGS) entry which is preliminary data.</text>
</comment>
<evidence type="ECO:0008006" key="6">
    <source>
        <dbReference type="Google" id="ProtNLM"/>
    </source>
</evidence>
<dbReference type="SUPFAM" id="SSF51735">
    <property type="entry name" value="NAD(P)-binding Rossmann-fold domains"/>
    <property type="match status" value="1"/>
</dbReference>
<dbReference type="Gene3D" id="3.40.50.720">
    <property type="entry name" value="NAD(P)-binding Rossmann-like Domain"/>
    <property type="match status" value="1"/>
</dbReference>
<keyword evidence="5" id="KW-1185">Reference proteome</keyword>
<dbReference type="PANTHER" id="PTHR44169:SF6">
    <property type="entry name" value="NADPH-DEPENDENT 1-ACYLDIHYDROXYACETONE PHOSPHATE REDUCTASE"/>
    <property type="match status" value="1"/>
</dbReference>
<name>A0ABN2CPP8_9ACTN</name>
<dbReference type="Proteomes" id="UP001500363">
    <property type="component" value="Unassembled WGS sequence"/>
</dbReference>
<comment type="similarity">
    <text evidence="1 3">Belongs to the short-chain dehydrogenases/reductases (SDR) family.</text>
</comment>
<dbReference type="InterPro" id="IPR036291">
    <property type="entry name" value="NAD(P)-bd_dom_sf"/>
</dbReference>
<dbReference type="InterPro" id="IPR011008">
    <property type="entry name" value="Dimeric_a/b-barrel"/>
</dbReference>
<dbReference type="NCBIfam" id="NF006119">
    <property type="entry name" value="PRK08264.1-5"/>
    <property type="match status" value="1"/>
</dbReference>
<keyword evidence="2" id="KW-0560">Oxidoreductase</keyword>
<dbReference type="PRINTS" id="PR00080">
    <property type="entry name" value="SDRFAMILY"/>
</dbReference>